<keyword evidence="2" id="KW-0808">Transferase</keyword>
<dbReference type="EC" id="2.1.1.-" evidence="3"/>
<dbReference type="GO" id="GO:0008170">
    <property type="term" value="F:N-methyltransferase activity"/>
    <property type="evidence" value="ECO:0007669"/>
    <property type="project" value="InterPro"/>
</dbReference>
<evidence type="ECO:0000259" key="4">
    <source>
        <dbReference type="Pfam" id="PF01555"/>
    </source>
</evidence>
<dbReference type="InterPro" id="IPR002941">
    <property type="entry name" value="DNA_methylase_N4/N6"/>
</dbReference>
<dbReference type="AlphaFoldDB" id="A0A1A1X6Q3"/>
<evidence type="ECO:0000313" key="5">
    <source>
        <dbReference type="EMBL" id="OBF14421.1"/>
    </source>
</evidence>
<proteinExistence type="inferred from homology"/>
<evidence type="ECO:0000256" key="2">
    <source>
        <dbReference type="ARBA" id="ARBA00022679"/>
    </source>
</evidence>
<dbReference type="SUPFAM" id="SSF53335">
    <property type="entry name" value="S-adenosyl-L-methionine-dependent methyltransferases"/>
    <property type="match status" value="1"/>
</dbReference>
<comment type="similarity">
    <text evidence="3">Belongs to the N(4)/N(6)-methyltransferase family.</text>
</comment>
<name>A0A1A1X6Q3_9MYCO</name>
<comment type="caution">
    <text evidence="5">The sequence shown here is derived from an EMBL/GenBank/DDBJ whole genome shotgun (WGS) entry which is preliminary data.</text>
</comment>
<dbReference type="EMBL" id="LZHX01000087">
    <property type="protein sequence ID" value="OBF14421.1"/>
    <property type="molecule type" value="Genomic_DNA"/>
</dbReference>
<keyword evidence="1 5" id="KW-0489">Methyltransferase</keyword>
<dbReference type="Pfam" id="PF01555">
    <property type="entry name" value="N6_N4_Mtase"/>
    <property type="match status" value="1"/>
</dbReference>
<dbReference type="InterPro" id="IPR001091">
    <property type="entry name" value="RM_Methyltransferase"/>
</dbReference>
<dbReference type="GO" id="GO:0032259">
    <property type="term" value="P:methylation"/>
    <property type="evidence" value="ECO:0007669"/>
    <property type="project" value="UniProtKB-KW"/>
</dbReference>
<dbReference type="Proteomes" id="UP000093779">
    <property type="component" value="Unassembled WGS sequence"/>
</dbReference>
<organism evidence="5 6">
    <name type="scientific">Mycolicibacterium conceptionense</name>
    <dbReference type="NCBI Taxonomy" id="451644"/>
    <lineage>
        <taxon>Bacteria</taxon>
        <taxon>Bacillati</taxon>
        <taxon>Actinomycetota</taxon>
        <taxon>Actinomycetes</taxon>
        <taxon>Mycobacteriales</taxon>
        <taxon>Mycobacteriaceae</taxon>
        <taxon>Mycolicibacterium</taxon>
    </lineage>
</organism>
<protein>
    <recommendedName>
        <fullName evidence="3">Methyltransferase</fullName>
        <ecNumber evidence="3">2.1.1.-</ecNumber>
    </recommendedName>
</protein>
<feature type="domain" description="DNA methylase N-4/N-6" evidence="4">
    <location>
        <begin position="33"/>
        <end position="297"/>
    </location>
</feature>
<evidence type="ECO:0000256" key="3">
    <source>
        <dbReference type="RuleBase" id="RU362026"/>
    </source>
</evidence>
<dbReference type="Gene3D" id="3.40.50.150">
    <property type="entry name" value="Vaccinia Virus protein VP39"/>
    <property type="match status" value="1"/>
</dbReference>
<gene>
    <name evidence="5" type="ORF">A5726_25000</name>
</gene>
<sequence>MTDYQTDEAHGDNWSLLLGDSCERLAELDTDSVDLSICSPPFASLFVYSPSIRDLGNSSTRAEFLDHYGFIIREQLRVTKPGRNACIHVQQLTTTKATHGHMGLTDFRGDVIRAFIDAGWIFYGETTVWKDPQAQSIRTRAHALAFQSKNRDSATSRPALADYLLIFKKPGENQVRIPHNATDGEVTNDDWIEWASPIWADMHDGGWLTGDGNLCPVWYGIKETDTLNTAVAKSEKDERHICPLQLGFIDRCVRLWSNPGELVLTPFAGIGSELYQSVKRGRRAIGIELKPEYWATAVDNLTRLEAELSAPALFDSAAS</sequence>
<dbReference type="InterPro" id="IPR029063">
    <property type="entry name" value="SAM-dependent_MTases_sf"/>
</dbReference>
<dbReference type="PRINTS" id="PR00508">
    <property type="entry name" value="S21N4MTFRASE"/>
</dbReference>
<dbReference type="RefSeq" id="WP_064899016.1">
    <property type="nucleotide sequence ID" value="NZ_LZHX01000087.1"/>
</dbReference>
<dbReference type="GO" id="GO:0003677">
    <property type="term" value="F:DNA binding"/>
    <property type="evidence" value="ECO:0007669"/>
    <property type="project" value="InterPro"/>
</dbReference>
<reference evidence="5 6" key="1">
    <citation type="submission" date="2016-06" db="EMBL/GenBank/DDBJ databases">
        <authorList>
            <person name="Kjaerup R.B."/>
            <person name="Dalgaard T.S."/>
            <person name="Juul-Madsen H.R."/>
        </authorList>
    </citation>
    <scope>NUCLEOTIDE SEQUENCE [LARGE SCALE GENOMIC DNA]</scope>
    <source>
        <strain evidence="5 6">ACS1953</strain>
    </source>
</reference>
<evidence type="ECO:0000313" key="6">
    <source>
        <dbReference type="Proteomes" id="UP000093779"/>
    </source>
</evidence>
<evidence type="ECO:0000256" key="1">
    <source>
        <dbReference type="ARBA" id="ARBA00022603"/>
    </source>
</evidence>
<accession>A0A1A1X6Q3</accession>